<protein>
    <submittedName>
        <fullName evidence="8">Cytochrome P450</fullName>
    </submittedName>
</protein>
<organism evidence="8 9">
    <name type="scientific">Kutzneria chonburiensis</name>
    <dbReference type="NCBI Taxonomy" id="1483604"/>
    <lineage>
        <taxon>Bacteria</taxon>
        <taxon>Bacillati</taxon>
        <taxon>Actinomycetota</taxon>
        <taxon>Actinomycetes</taxon>
        <taxon>Pseudonocardiales</taxon>
        <taxon>Pseudonocardiaceae</taxon>
        <taxon>Kutzneria</taxon>
    </lineage>
</organism>
<dbReference type="InterPro" id="IPR001128">
    <property type="entry name" value="Cyt_P450"/>
</dbReference>
<proteinExistence type="inferred from homology"/>
<keyword evidence="4" id="KW-0479">Metal-binding</keyword>
<evidence type="ECO:0000256" key="7">
    <source>
        <dbReference type="ARBA" id="ARBA00023033"/>
    </source>
</evidence>
<evidence type="ECO:0000256" key="1">
    <source>
        <dbReference type="ARBA" id="ARBA00001971"/>
    </source>
</evidence>
<evidence type="ECO:0000256" key="4">
    <source>
        <dbReference type="ARBA" id="ARBA00022723"/>
    </source>
</evidence>
<keyword evidence="5" id="KW-0560">Oxidoreductase</keyword>
<evidence type="ECO:0000313" key="8">
    <source>
        <dbReference type="EMBL" id="MFC0542374.1"/>
    </source>
</evidence>
<evidence type="ECO:0000313" key="9">
    <source>
        <dbReference type="Proteomes" id="UP001589810"/>
    </source>
</evidence>
<dbReference type="Proteomes" id="UP001589810">
    <property type="component" value="Unassembled WGS sequence"/>
</dbReference>
<dbReference type="InterPro" id="IPR036396">
    <property type="entry name" value="Cyt_P450_sf"/>
</dbReference>
<sequence length="379" mass="42122">MDELRLLTGGYAWLPDRRRRAPTYRTRLLGRRATCIGGVDAAKFFYNERHIRRHGALPGPVLSTLFGHGAVHTLDGAEHRTRKSMFLSVMGPDCVADLTAKAAEVWDETVPTWRRVTLFDETSRILTRAVTDWAGISLPSNEIPAMAADQIAMVDGFATAGPRHFKARAARRRQEKWFAGVSEGFLYDVMSAHLRDPHTRAVELLNVIRPTVALSWFVTFAAHALHRWPKHRADLAAGGAYAVAFAHEVRRFYPFAPFLGGLAVQDLAWDGERIPAGSMVLLDLYGHNHDPALFPDPYVFAPDRFVGHDIGPFELVPQGAGWPDINHRCPGEGIAVAVLATLATGLARLDYEVPEQDLDIPFHRIPTRPRSGFVLRTSS</sequence>
<dbReference type="PANTHER" id="PTHR24286">
    <property type="entry name" value="CYTOCHROME P450 26"/>
    <property type="match status" value="1"/>
</dbReference>
<dbReference type="Pfam" id="PF00067">
    <property type="entry name" value="p450"/>
    <property type="match status" value="1"/>
</dbReference>
<dbReference type="RefSeq" id="WP_273940796.1">
    <property type="nucleotide sequence ID" value="NZ_CP097263.1"/>
</dbReference>
<keyword evidence="7" id="KW-0503">Monooxygenase</keyword>
<evidence type="ECO:0000256" key="6">
    <source>
        <dbReference type="ARBA" id="ARBA00023004"/>
    </source>
</evidence>
<dbReference type="Gene3D" id="1.10.630.10">
    <property type="entry name" value="Cytochrome P450"/>
    <property type="match status" value="1"/>
</dbReference>
<dbReference type="CDD" id="cd11067">
    <property type="entry name" value="CYP152"/>
    <property type="match status" value="1"/>
</dbReference>
<evidence type="ECO:0000256" key="3">
    <source>
        <dbReference type="ARBA" id="ARBA00022617"/>
    </source>
</evidence>
<comment type="caution">
    <text evidence="8">The sequence shown here is derived from an EMBL/GenBank/DDBJ whole genome shotgun (WGS) entry which is preliminary data.</text>
</comment>
<evidence type="ECO:0000256" key="2">
    <source>
        <dbReference type="ARBA" id="ARBA00010617"/>
    </source>
</evidence>
<dbReference type="PANTHER" id="PTHR24286:SF24">
    <property type="entry name" value="LANOSTEROL 14-ALPHA DEMETHYLASE"/>
    <property type="match status" value="1"/>
</dbReference>
<keyword evidence="3" id="KW-0349">Heme</keyword>
<name>A0ABV6MQ19_9PSEU</name>
<keyword evidence="9" id="KW-1185">Reference proteome</keyword>
<accession>A0ABV6MQ19</accession>
<dbReference type="EMBL" id="JBHLUD010000004">
    <property type="protein sequence ID" value="MFC0542374.1"/>
    <property type="molecule type" value="Genomic_DNA"/>
</dbReference>
<evidence type="ECO:0000256" key="5">
    <source>
        <dbReference type="ARBA" id="ARBA00023002"/>
    </source>
</evidence>
<reference evidence="8 9" key="1">
    <citation type="submission" date="2024-09" db="EMBL/GenBank/DDBJ databases">
        <authorList>
            <person name="Sun Q."/>
            <person name="Mori K."/>
        </authorList>
    </citation>
    <scope>NUCLEOTIDE SEQUENCE [LARGE SCALE GENOMIC DNA]</scope>
    <source>
        <strain evidence="8 9">TBRC 1432</strain>
    </source>
</reference>
<comment type="cofactor">
    <cofactor evidence="1">
        <name>heme</name>
        <dbReference type="ChEBI" id="CHEBI:30413"/>
    </cofactor>
</comment>
<gene>
    <name evidence="8" type="ORF">ACFFH7_12830</name>
</gene>
<comment type="similarity">
    <text evidence="2">Belongs to the cytochrome P450 family.</text>
</comment>
<dbReference type="SUPFAM" id="SSF48264">
    <property type="entry name" value="Cytochrome P450"/>
    <property type="match status" value="1"/>
</dbReference>
<keyword evidence="6" id="KW-0408">Iron</keyword>